<organism evidence="2 3">
    <name type="scientific">Roseibium aggregatum</name>
    <dbReference type="NCBI Taxonomy" id="187304"/>
    <lineage>
        <taxon>Bacteria</taxon>
        <taxon>Pseudomonadati</taxon>
        <taxon>Pseudomonadota</taxon>
        <taxon>Alphaproteobacteria</taxon>
        <taxon>Hyphomicrobiales</taxon>
        <taxon>Stappiaceae</taxon>
        <taxon>Roseibium</taxon>
    </lineage>
</organism>
<dbReference type="AlphaFoldDB" id="A0A0M6Y162"/>
<reference evidence="3" key="1">
    <citation type="submission" date="2015-07" db="EMBL/GenBank/DDBJ databases">
        <authorList>
            <person name="Rodrigo-Torres Lidia"/>
            <person name="Arahal R.David."/>
        </authorList>
    </citation>
    <scope>NUCLEOTIDE SEQUENCE [LARGE SCALE GENOMIC DNA]</scope>
    <source>
        <strain evidence="3">CECT 4801</strain>
    </source>
</reference>
<feature type="compositionally biased region" description="Gly residues" evidence="1">
    <location>
        <begin position="12"/>
        <end position="23"/>
    </location>
</feature>
<dbReference type="RefSeq" id="WP_055655552.1">
    <property type="nucleotide sequence ID" value="NZ_CXST01000001.1"/>
</dbReference>
<gene>
    <name evidence="2" type="ORF">LAL4801_01862</name>
</gene>
<dbReference type="OrthoDB" id="8478262at2"/>
<evidence type="ECO:0000313" key="3">
    <source>
        <dbReference type="Proteomes" id="UP000048926"/>
    </source>
</evidence>
<accession>A0A0M6Y162</accession>
<name>A0A0M6Y162_9HYPH</name>
<dbReference type="EMBL" id="CXST01000001">
    <property type="protein sequence ID" value="CTQ43424.1"/>
    <property type="molecule type" value="Genomic_DNA"/>
</dbReference>
<keyword evidence="3" id="KW-1185">Reference proteome</keyword>
<evidence type="ECO:0000256" key="1">
    <source>
        <dbReference type="SAM" id="MobiDB-lite"/>
    </source>
</evidence>
<protein>
    <submittedName>
        <fullName evidence="2">Uncharacterized protein</fullName>
    </submittedName>
</protein>
<dbReference type="Proteomes" id="UP000048926">
    <property type="component" value="Unassembled WGS sequence"/>
</dbReference>
<sequence>MYDAIDPAAGPEAGGQDGSGHDGMGYYPSEGGGFIDGLSDADRDMAASYGWRDTAGILESYRSLEDRLSGALRVPGEDAGSEEQAAFYADVSSRWTPKDGYRFKMPETLPENFPYDQAFAQEAGDWFKEAGLHPEAAQKLHDRWVGKMAEQFSAHEEAAFDAAQKQGEAAEAAHMSLVREYGEPDSDGYQNAIAKADRALSTLKTAGVDLTGWFAEKGALTTAGSDGLQQVTDPVAVKLLAFIHDSAFSEDGLNGFGAGGEGGNPFETGNPDLRQQSDLLENSPLRARQMIVAAGRDPRLFGL</sequence>
<evidence type="ECO:0000313" key="2">
    <source>
        <dbReference type="EMBL" id="CTQ43424.1"/>
    </source>
</evidence>
<feature type="compositionally biased region" description="Gly residues" evidence="1">
    <location>
        <begin position="254"/>
        <end position="263"/>
    </location>
</feature>
<feature type="region of interest" description="Disordered" evidence="1">
    <location>
        <begin position="1"/>
        <end position="26"/>
    </location>
</feature>
<proteinExistence type="predicted"/>
<feature type="region of interest" description="Disordered" evidence="1">
    <location>
        <begin position="254"/>
        <end position="276"/>
    </location>
</feature>